<dbReference type="Proteomes" id="UP000321629">
    <property type="component" value="Unassembled WGS sequence"/>
</dbReference>
<dbReference type="SUPFAM" id="SSF46767">
    <property type="entry name" value="Methylated DNA-protein cysteine methyltransferase, C-terminal domain"/>
    <property type="match status" value="1"/>
</dbReference>
<evidence type="ECO:0000313" key="13">
    <source>
        <dbReference type="Proteomes" id="UP000321629"/>
    </source>
</evidence>
<dbReference type="Gene3D" id="1.10.10.10">
    <property type="entry name" value="Winged helix-like DNA-binding domain superfamily/Winged helix DNA-binding domain"/>
    <property type="match status" value="1"/>
</dbReference>
<evidence type="ECO:0000313" key="12">
    <source>
        <dbReference type="EMBL" id="TXE89400.1"/>
    </source>
</evidence>
<comment type="miscellaneous">
    <text evidence="9">This enzyme catalyzes only one turnover and therefore is not strictly catalytic. According to one definition, an enzyme is a biocatalyst that acts repeatedly and over many reaction cycles.</text>
</comment>
<evidence type="ECO:0000256" key="2">
    <source>
        <dbReference type="ARBA" id="ARBA00008711"/>
    </source>
</evidence>
<dbReference type="PANTHER" id="PTHR10815">
    <property type="entry name" value="METHYLATED-DNA--PROTEIN-CYSTEINE METHYLTRANSFERASE"/>
    <property type="match status" value="1"/>
</dbReference>
<evidence type="ECO:0000256" key="9">
    <source>
        <dbReference type="HAMAP-Rule" id="MF_00772"/>
    </source>
</evidence>
<evidence type="ECO:0000256" key="5">
    <source>
        <dbReference type="ARBA" id="ARBA00022679"/>
    </source>
</evidence>
<feature type="domain" description="Methylated-DNA-[protein]-cysteine S-methyltransferase DNA binding" evidence="10">
    <location>
        <begin position="70"/>
        <end position="148"/>
    </location>
</feature>
<feature type="active site" description="Nucleophile; methyl group acceptor" evidence="9">
    <location>
        <position position="121"/>
    </location>
</feature>
<dbReference type="Pfam" id="PF02870">
    <property type="entry name" value="Methyltransf_1N"/>
    <property type="match status" value="1"/>
</dbReference>
<keyword evidence="3 9" id="KW-0963">Cytoplasm</keyword>
<dbReference type="InterPro" id="IPR023546">
    <property type="entry name" value="MGMT"/>
</dbReference>
<dbReference type="GO" id="GO:0032259">
    <property type="term" value="P:methylation"/>
    <property type="evidence" value="ECO:0007669"/>
    <property type="project" value="UniProtKB-KW"/>
</dbReference>
<dbReference type="InterPro" id="IPR036631">
    <property type="entry name" value="MGMT_N_sf"/>
</dbReference>
<dbReference type="SUPFAM" id="SSF53155">
    <property type="entry name" value="Methylated DNA-protein cysteine methyltransferase domain"/>
    <property type="match status" value="1"/>
</dbReference>
<comment type="catalytic activity">
    <reaction evidence="8 9">
        <text>a 6-O-methyl-2'-deoxyguanosine in DNA + L-cysteinyl-[protein] = S-methyl-L-cysteinyl-[protein] + a 2'-deoxyguanosine in DNA</text>
        <dbReference type="Rhea" id="RHEA:24000"/>
        <dbReference type="Rhea" id="RHEA-COMP:10131"/>
        <dbReference type="Rhea" id="RHEA-COMP:10132"/>
        <dbReference type="Rhea" id="RHEA-COMP:11367"/>
        <dbReference type="Rhea" id="RHEA-COMP:11368"/>
        <dbReference type="ChEBI" id="CHEBI:29950"/>
        <dbReference type="ChEBI" id="CHEBI:82612"/>
        <dbReference type="ChEBI" id="CHEBI:85445"/>
        <dbReference type="ChEBI" id="CHEBI:85448"/>
        <dbReference type="EC" id="2.1.1.63"/>
    </reaction>
</comment>
<comment type="caution">
    <text evidence="12">The sequence shown here is derived from an EMBL/GenBank/DDBJ whole genome shotgun (WGS) entry which is preliminary data.</text>
</comment>
<evidence type="ECO:0000259" key="11">
    <source>
        <dbReference type="Pfam" id="PF02870"/>
    </source>
</evidence>
<keyword evidence="6 9" id="KW-0227">DNA damage</keyword>
<dbReference type="PANTHER" id="PTHR10815:SF5">
    <property type="entry name" value="METHYLATED-DNA--PROTEIN-CYSTEINE METHYLTRANSFERASE"/>
    <property type="match status" value="1"/>
</dbReference>
<keyword evidence="4 9" id="KW-0489">Methyltransferase</keyword>
<dbReference type="CDD" id="cd06445">
    <property type="entry name" value="ATase"/>
    <property type="match status" value="1"/>
</dbReference>
<comment type="similarity">
    <text evidence="2 9">Belongs to the MGMT family.</text>
</comment>
<dbReference type="HAMAP" id="MF_00772">
    <property type="entry name" value="OGT"/>
    <property type="match status" value="1"/>
</dbReference>
<dbReference type="InterPro" id="IPR008332">
    <property type="entry name" value="MethylG_MeTrfase_N"/>
</dbReference>
<protein>
    <recommendedName>
        <fullName evidence="9">Methylated-DNA--protein-cysteine methyltransferase</fullName>
        <ecNumber evidence="9">2.1.1.63</ecNumber>
    </recommendedName>
    <alternativeName>
        <fullName evidence="9">6-O-methylguanine-DNA methyltransferase</fullName>
        <shortName evidence="9">MGMT</shortName>
    </alternativeName>
    <alternativeName>
        <fullName evidence="9">O-6-methylguanine-DNA-alkyltransferase</fullName>
    </alternativeName>
</protein>
<dbReference type="GO" id="GO:0006307">
    <property type="term" value="P:DNA alkylation repair"/>
    <property type="evidence" value="ECO:0007669"/>
    <property type="project" value="UniProtKB-UniRule"/>
</dbReference>
<dbReference type="InterPro" id="IPR014048">
    <property type="entry name" value="MethylDNA_cys_MeTrfase_DNA-bd"/>
</dbReference>
<dbReference type="GO" id="GO:0005737">
    <property type="term" value="C:cytoplasm"/>
    <property type="evidence" value="ECO:0007669"/>
    <property type="project" value="UniProtKB-SubCell"/>
</dbReference>
<reference evidence="12 13" key="1">
    <citation type="submission" date="2019-07" db="EMBL/GenBank/DDBJ databases">
        <title>Rapid identification of Enteric Bacteria from Whole Genome Sequences (WGS) using Average Nucleotide Identity (ANI).</title>
        <authorList>
            <person name="Lane C."/>
        </authorList>
    </citation>
    <scope>NUCLEOTIDE SEQUENCE [LARGE SCALE GENOMIC DNA]</scope>
    <source>
        <strain evidence="12 13">2016D-0084</strain>
    </source>
</reference>
<evidence type="ECO:0000256" key="8">
    <source>
        <dbReference type="ARBA" id="ARBA00049348"/>
    </source>
</evidence>
<dbReference type="InterPro" id="IPR001497">
    <property type="entry name" value="MethylDNA_cys_MeTrfase_AS"/>
</dbReference>
<feature type="domain" description="Methylguanine DNA methyltransferase ribonuclease-like" evidence="11">
    <location>
        <begin position="1"/>
        <end position="65"/>
    </location>
</feature>
<evidence type="ECO:0000256" key="1">
    <source>
        <dbReference type="ARBA" id="ARBA00001286"/>
    </source>
</evidence>
<evidence type="ECO:0000256" key="6">
    <source>
        <dbReference type="ARBA" id="ARBA00022763"/>
    </source>
</evidence>
<accession>A0A5C7DXS3</accession>
<comment type="catalytic activity">
    <reaction evidence="1 9">
        <text>a 4-O-methyl-thymidine in DNA + L-cysteinyl-[protein] = a thymidine in DNA + S-methyl-L-cysteinyl-[protein]</text>
        <dbReference type="Rhea" id="RHEA:53428"/>
        <dbReference type="Rhea" id="RHEA-COMP:10131"/>
        <dbReference type="Rhea" id="RHEA-COMP:10132"/>
        <dbReference type="Rhea" id="RHEA-COMP:13555"/>
        <dbReference type="Rhea" id="RHEA-COMP:13556"/>
        <dbReference type="ChEBI" id="CHEBI:29950"/>
        <dbReference type="ChEBI" id="CHEBI:82612"/>
        <dbReference type="ChEBI" id="CHEBI:137386"/>
        <dbReference type="ChEBI" id="CHEBI:137387"/>
        <dbReference type="EC" id="2.1.1.63"/>
    </reaction>
</comment>
<evidence type="ECO:0000256" key="4">
    <source>
        <dbReference type="ARBA" id="ARBA00022603"/>
    </source>
</evidence>
<dbReference type="Pfam" id="PF01035">
    <property type="entry name" value="DNA_binding_1"/>
    <property type="match status" value="1"/>
</dbReference>
<organism evidence="12 13">
    <name type="scientific">Campylobacter volucris</name>
    <dbReference type="NCBI Taxonomy" id="1031542"/>
    <lineage>
        <taxon>Bacteria</taxon>
        <taxon>Pseudomonadati</taxon>
        <taxon>Campylobacterota</taxon>
        <taxon>Epsilonproteobacteria</taxon>
        <taxon>Campylobacterales</taxon>
        <taxon>Campylobacteraceae</taxon>
        <taxon>Campylobacter</taxon>
    </lineage>
</organism>
<dbReference type="AlphaFoldDB" id="A0A5C7DXS3"/>
<evidence type="ECO:0000256" key="7">
    <source>
        <dbReference type="ARBA" id="ARBA00023204"/>
    </source>
</evidence>
<dbReference type="FunFam" id="1.10.10.10:FF:000214">
    <property type="entry name" value="Methylated-DNA--protein-cysteine methyltransferase"/>
    <property type="match status" value="1"/>
</dbReference>
<dbReference type="NCBIfam" id="TIGR00589">
    <property type="entry name" value="ogt"/>
    <property type="match status" value="1"/>
</dbReference>
<dbReference type="InterPro" id="IPR036217">
    <property type="entry name" value="MethylDNA_cys_MeTrfase_DNAb"/>
</dbReference>
<comment type="subcellular location">
    <subcellularLocation>
        <location evidence="9">Cytoplasm</location>
    </subcellularLocation>
</comment>
<dbReference type="InterPro" id="IPR036388">
    <property type="entry name" value="WH-like_DNA-bd_sf"/>
</dbReference>
<name>A0A5C7DXS3_9BACT</name>
<dbReference type="EC" id="2.1.1.63" evidence="9"/>
<keyword evidence="7 9" id="KW-0234">DNA repair</keyword>
<keyword evidence="5 9" id="KW-0808">Transferase</keyword>
<evidence type="ECO:0000259" key="10">
    <source>
        <dbReference type="Pfam" id="PF01035"/>
    </source>
</evidence>
<evidence type="ECO:0000256" key="3">
    <source>
        <dbReference type="ARBA" id="ARBA00022490"/>
    </source>
</evidence>
<dbReference type="GO" id="GO:0003908">
    <property type="term" value="F:methylated-DNA-[protein]-cysteine S-methyltransferase activity"/>
    <property type="evidence" value="ECO:0007669"/>
    <property type="project" value="UniProtKB-UniRule"/>
</dbReference>
<gene>
    <name evidence="12" type="ORF">FPD38_01505</name>
</gene>
<sequence>MHQSIYSCDIGYITLTSDSKKLINLDFTNQKINFKNQNCPILNLAQKELDLYFAKKLFVFKTPLLIQGSEFERKVYKALLSIPYGQTKTYQEIAIMIKNPKSYRAVGNANAKNKLAIFIPCHRVIAKNHIGGYTGGVFIKQALLNLESFNK</sequence>
<dbReference type="RefSeq" id="WP_147555031.1">
    <property type="nucleotide sequence ID" value="NZ_VOWJ01000013.1"/>
</dbReference>
<dbReference type="Gene3D" id="3.30.160.70">
    <property type="entry name" value="Methylated DNA-protein cysteine methyltransferase domain"/>
    <property type="match status" value="1"/>
</dbReference>
<comment type="function">
    <text evidence="9">Involved in the cellular defense against the biological effects of O6-methylguanine (O6-MeG) and O4-methylthymine (O4-MeT) in DNA. Repairs the methylated nucleobase in DNA by stoichiometrically transferring the methyl group to a cysteine residue in the enzyme. This is a suicide reaction: the enzyme is irreversibly inactivated.</text>
</comment>
<proteinExistence type="inferred from homology"/>
<dbReference type="EMBL" id="VOWJ01000013">
    <property type="protein sequence ID" value="TXE89400.1"/>
    <property type="molecule type" value="Genomic_DNA"/>
</dbReference>
<dbReference type="PROSITE" id="PS00374">
    <property type="entry name" value="MGMT"/>
    <property type="match status" value="1"/>
</dbReference>